<dbReference type="InterPro" id="IPR041698">
    <property type="entry name" value="Methyltransf_25"/>
</dbReference>
<organism evidence="4 5">
    <name type="scientific">Jeotgalibacillus campisalis</name>
    <dbReference type="NCBI Taxonomy" id="220754"/>
    <lineage>
        <taxon>Bacteria</taxon>
        <taxon>Bacillati</taxon>
        <taxon>Bacillota</taxon>
        <taxon>Bacilli</taxon>
        <taxon>Bacillales</taxon>
        <taxon>Caryophanaceae</taxon>
        <taxon>Jeotgalibacillus</taxon>
    </lineage>
</organism>
<evidence type="ECO:0000313" key="5">
    <source>
        <dbReference type="Proteomes" id="UP000031972"/>
    </source>
</evidence>
<dbReference type="AlphaFoldDB" id="A0A0C2RWF0"/>
<sequence length="249" mass="28590">MSYGRFAHFYDHLMSDMPYDQWTRFLLEKRDEHGTKGIRLLDVGCGTGEWTLQIAQNGFEVTGIDLSESMLAVASHKAQQAGIPLSLFQQDMAEAGGFDPFDMITIFCDSLNYLETEEELKKTLQNMFTLLNDGGLLLFDVHSPFKIQEQFINQTFTYDDGSIAYIWNSFEGEYPLSVEHELSFFVLDDPNQDRYLRFDELHKQRTYPIDYYKSLIKDAGFKLVAVNGDFSTAASPTDTSERIFFTCSK</sequence>
<comment type="caution">
    <text evidence="4">The sequence shown here is derived from an EMBL/GenBank/DDBJ whole genome shotgun (WGS) entry which is preliminary data.</text>
</comment>
<name>A0A0C2RWF0_9BACL</name>
<dbReference type="SUPFAM" id="SSF53335">
    <property type="entry name" value="S-adenosyl-L-methionine-dependent methyltransferases"/>
    <property type="match status" value="1"/>
</dbReference>
<dbReference type="InterPro" id="IPR029063">
    <property type="entry name" value="SAM-dependent_MTases_sf"/>
</dbReference>
<feature type="domain" description="Methyltransferase" evidence="3">
    <location>
        <begin position="41"/>
        <end position="135"/>
    </location>
</feature>
<gene>
    <name evidence="4" type="ORF">KR50_27390</name>
</gene>
<dbReference type="GO" id="GO:0032259">
    <property type="term" value="P:methylation"/>
    <property type="evidence" value="ECO:0007669"/>
    <property type="project" value="UniProtKB-KW"/>
</dbReference>
<dbReference type="Pfam" id="PF13649">
    <property type="entry name" value="Methyltransf_25"/>
    <property type="match status" value="1"/>
</dbReference>
<protein>
    <submittedName>
        <fullName evidence="4">CheR-type MCP methyltransferase</fullName>
    </submittedName>
</protein>
<dbReference type="Gene3D" id="2.20.25.110">
    <property type="entry name" value="S-adenosyl-L-methionine-dependent methyltransferases"/>
    <property type="match status" value="1"/>
</dbReference>
<dbReference type="PANTHER" id="PTHR43861">
    <property type="entry name" value="TRANS-ACONITATE 2-METHYLTRANSFERASE-RELATED"/>
    <property type="match status" value="1"/>
</dbReference>
<evidence type="ECO:0000259" key="3">
    <source>
        <dbReference type="Pfam" id="PF13649"/>
    </source>
</evidence>
<evidence type="ECO:0000256" key="2">
    <source>
        <dbReference type="ARBA" id="ARBA00022679"/>
    </source>
</evidence>
<accession>A0A0C2RWF0</accession>
<proteinExistence type="predicted"/>
<keyword evidence="2 4" id="KW-0808">Transferase</keyword>
<dbReference type="PATRIC" id="fig|220754.4.peg.2754"/>
<dbReference type="CDD" id="cd02440">
    <property type="entry name" value="AdoMet_MTases"/>
    <property type="match status" value="1"/>
</dbReference>
<keyword evidence="1 4" id="KW-0489">Methyltransferase</keyword>
<dbReference type="PANTHER" id="PTHR43861:SF1">
    <property type="entry name" value="TRANS-ACONITATE 2-METHYLTRANSFERASE"/>
    <property type="match status" value="1"/>
</dbReference>
<dbReference type="OrthoDB" id="9811589at2"/>
<dbReference type="Gene3D" id="3.40.50.150">
    <property type="entry name" value="Vaccinia Virus protein VP39"/>
    <property type="match status" value="1"/>
</dbReference>
<dbReference type="EMBL" id="JXRR01000017">
    <property type="protein sequence ID" value="KIL46064.1"/>
    <property type="molecule type" value="Genomic_DNA"/>
</dbReference>
<keyword evidence="5" id="KW-1185">Reference proteome</keyword>
<dbReference type="GO" id="GO:0008168">
    <property type="term" value="F:methyltransferase activity"/>
    <property type="evidence" value="ECO:0007669"/>
    <property type="project" value="UniProtKB-KW"/>
</dbReference>
<dbReference type="RefSeq" id="WP_041059491.1">
    <property type="nucleotide sequence ID" value="NZ_JXRR01000017.1"/>
</dbReference>
<dbReference type="Proteomes" id="UP000031972">
    <property type="component" value="Unassembled WGS sequence"/>
</dbReference>
<evidence type="ECO:0000313" key="4">
    <source>
        <dbReference type="EMBL" id="KIL46064.1"/>
    </source>
</evidence>
<reference evidence="4 5" key="1">
    <citation type="submission" date="2015-01" db="EMBL/GenBank/DDBJ databases">
        <title>Jeotgalibacillus campisalis genome sequencing.</title>
        <authorList>
            <person name="Goh K.M."/>
            <person name="Chan K.-G."/>
            <person name="Yaakop A.S."/>
            <person name="Ee R."/>
            <person name="Gan H.M."/>
            <person name="Chan C.S."/>
        </authorList>
    </citation>
    <scope>NUCLEOTIDE SEQUENCE [LARGE SCALE GENOMIC DNA]</scope>
    <source>
        <strain evidence="4 5">SF-57</strain>
    </source>
</reference>
<evidence type="ECO:0000256" key="1">
    <source>
        <dbReference type="ARBA" id="ARBA00022603"/>
    </source>
</evidence>